<dbReference type="AlphaFoldDB" id="A0A379C820"/>
<feature type="transmembrane region" description="Helical" evidence="5">
    <location>
        <begin position="80"/>
        <end position="98"/>
    </location>
</feature>
<dbReference type="HAMAP" id="MF_00189">
    <property type="entry name" value="YciB"/>
    <property type="match status" value="1"/>
</dbReference>
<comment type="subcellular location">
    <subcellularLocation>
        <location evidence="5">Cell inner membrane</location>
        <topology evidence="5">Multi-pass membrane protein</topology>
    </subcellularLocation>
</comment>
<proteinExistence type="inferred from homology"/>
<reference evidence="6 7" key="1">
    <citation type="submission" date="2018-06" db="EMBL/GenBank/DDBJ databases">
        <authorList>
            <consortium name="Pathogen Informatics"/>
            <person name="Doyle S."/>
        </authorList>
    </citation>
    <scope>NUCLEOTIDE SEQUENCE [LARGE SCALE GENOMIC DNA]</scope>
    <source>
        <strain evidence="6 7">NCTC12872</strain>
    </source>
</reference>
<accession>A0A379C820</accession>
<dbReference type="RefSeq" id="WP_115314942.1">
    <property type="nucleotide sequence ID" value="NZ_LWIF01000001.1"/>
</dbReference>
<keyword evidence="1 5" id="KW-1003">Cell membrane</keyword>
<protein>
    <recommendedName>
        <fullName evidence="5">Inner membrane-spanning protein YciB</fullName>
    </recommendedName>
</protein>
<name>A0A379C820_9PAST</name>
<keyword evidence="2 5" id="KW-0812">Transmembrane</keyword>
<dbReference type="PANTHER" id="PTHR36917:SF1">
    <property type="entry name" value="INNER MEMBRANE-SPANNING PROTEIN YCIB"/>
    <property type="match status" value="1"/>
</dbReference>
<evidence type="ECO:0000256" key="4">
    <source>
        <dbReference type="ARBA" id="ARBA00023136"/>
    </source>
</evidence>
<dbReference type="InterPro" id="IPR006008">
    <property type="entry name" value="YciB"/>
</dbReference>
<evidence type="ECO:0000313" key="6">
    <source>
        <dbReference type="EMBL" id="SUB58414.1"/>
    </source>
</evidence>
<keyword evidence="4 5" id="KW-0472">Membrane</keyword>
<feature type="transmembrane region" description="Helical" evidence="5">
    <location>
        <begin position="119"/>
        <end position="137"/>
    </location>
</feature>
<feature type="transmembrane region" description="Helical" evidence="5">
    <location>
        <begin position="149"/>
        <end position="170"/>
    </location>
</feature>
<dbReference type="OrthoDB" id="9788219at2"/>
<dbReference type="NCBIfam" id="TIGR00997">
    <property type="entry name" value="ispZ"/>
    <property type="match status" value="1"/>
</dbReference>
<feature type="transmembrane region" description="Helical" evidence="5">
    <location>
        <begin position="52"/>
        <end position="68"/>
    </location>
</feature>
<evidence type="ECO:0000256" key="3">
    <source>
        <dbReference type="ARBA" id="ARBA00022989"/>
    </source>
</evidence>
<sequence>MKQFLEFIPLILFFVAYKLLGIQEAAITLVVATIVQLILFKVLFGEVTKMQLFVAGFVLVFGSLTAYFNDDSFLKWKVTIINGLFAFALLFSQFILKNPVIKHLLGKEIQLEDHIWNKINLGWALFFIFCMLLNIYISNFMSNDAWYTFKAFGLTGLSLVATVITGIYLYPHLKQLENNNDNQ</sequence>
<dbReference type="NCBIfam" id="NF001324">
    <property type="entry name" value="PRK00259.1-2"/>
    <property type="match status" value="1"/>
</dbReference>
<comment type="similarity">
    <text evidence="5">Belongs to the YciB family.</text>
</comment>
<dbReference type="Pfam" id="PF04279">
    <property type="entry name" value="IspA"/>
    <property type="match status" value="1"/>
</dbReference>
<feature type="transmembrane region" description="Helical" evidence="5">
    <location>
        <begin position="20"/>
        <end position="40"/>
    </location>
</feature>
<evidence type="ECO:0000256" key="1">
    <source>
        <dbReference type="ARBA" id="ARBA00022475"/>
    </source>
</evidence>
<comment type="function">
    <text evidence="5">Plays a role in cell envelope biogenesis, maintenance of cell envelope integrity and membrane homeostasis.</text>
</comment>
<keyword evidence="7" id="KW-1185">Reference proteome</keyword>
<dbReference type="PANTHER" id="PTHR36917">
    <property type="entry name" value="INTRACELLULAR SEPTATION PROTEIN A-RELATED"/>
    <property type="match status" value="1"/>
</dbReference>
<evidence type="ECO:0000256" key="2">
    <source>
        <dbReference type="ARBA" id="ARBA00022692"/>
    </source>
</evidence>
<evidence type="ECO:0000313" key="7">
    <source>
        <dbReference type="Proteomes" id="UP000255417"/>
    </source>
</evidence>
<keyword evidence="5" id="KW-0997">Cell inner membrane</keyword>
<evidence type="ECO:0000256" key="5">
    <source>
        <dbReference type="HAMAP-Rule" id="MF_00189"/>
    </source>
</evidence>
<dbReference type="EMBL" id="UGTA01000001">
    <property type="protein sequence ID" value="SUB58414.1"/>
    <property type="molecule type" value="Genomic_DNA"/>
</dbReference>
<gene>
    <name evidence="5 6" type="primary">yciB</name>
    <name evidence="6" type="ORF">NCTC12872_00376</name>
</gene>
<organism evidence="6 7">
    <name type="scientific">Phocoenobacter uteri</name>
    <dbReference type="NCBI Taxonomy" id="146806"/>
    <lineage>
        <taxon>Bacteria</taxon>
        <taxon>Pseudomonadati</taxon>
        <taxon>Pseudomonadota</taxon>
        <taxon>Gammaproteobacteria</taxon>
        <taxon>Pasteurellales</taxon>
        <taxon>Pasteurellaceae</taxon>
        <taxon>Phocoenobacter</taxon>
    </lineage>
</organism>
<dbReference type="GO" id="GO:0005886">
    <property type="term" value="C:plasma membrane"/>
    <property type="evidence" value="ECO:0007669"/>
    <property type="project" value="UniProtKB-SubCell"/>
</dbReference>
<dbReference type="Proteomes" id="UP000255417">
    <property type="component" value="Unassembled WGS sequence"/>
</dbReference>
<keyword evidence="3 5" id="KW-1133">Transmembrane helix</keyword>